<keyword evidence="1" id="KW-1133">Transmembrane helix</keyword>
<reference evidence="2 3" key="1">
    <citation type="submission" date="2018-07" db="EMBL/GenBank/DDBJ databases">
        <title>Freshwater and sediment microbial communities from various areas in North America, analyzing microbe dynamics in response to fracking.</title>
        <authorList>
            <person name="Lamendella R."/>
        </authorList>
    </citation>
    <scope>NUCLEOTIDE SEQUENCE [LARGE SCALE GENOMIC DNA]</scope>
    <source>
        <strain evidence="2 3">160A</strain>
    </source>
</reference>
<gene>
    <name evidence="2" type="ORF">DFO77_10418</name>
</gene>
<feature type="transmembrane region" description="Helical" evidence="1">
    <location>
        <begin position="12"/>
        <end position="35"/>
    </location>
</feature>
<evidence type="ECO:0000313" key="2">
    <source>
        <dbReference type="EMBL" id="RCW38262.1"/>
    </source>
</evidence>
<dbReference type="EMBL" id="QPIZ01000004">
    <property type="protein sequence ID" value="RCW38262.1"/>
    <property type="molecule type" value="Genomic_DNA"/>
</dbReference>
<keyword evidence="3" id="KW-1185">Reference proteome</keyword>
<organism evidence="2 3">
    <name type="scientific">Marinilabilia salmonicolor</name>
    <dbReference type="NCBI Taxonomy" id="989"/>
    <lineage>
        <taxon>Bacteria</taxon>
        <taxon>Pseudomonadati</taxon>
        <taxon>Bacteroidota</taxon>
        <taxon>Bacteroidia</taxon>
        <taxon>Marinilabiliales</taxon>
        <taxon>Marinilabiliaceae</taxon>
        <taxon>Marinilabilia</taxon>
    </lineage>
</organism>
<protein>
    <submittedName>
        <fullName evidence="2">Uncharacterized protein</fullName>
    </submittedName>
</protein>
<evidence type="ECO:0000313" key="3">
    <source>
        <dbReference type="Proteomes" id="UP000252733"/>
    </source>
</evidence>
<keyword evidence="1" id="KW-0812">Transmembrane</keyword>
<dbReference type="AlphaFoldDB" id="A0A368VAY0"/>
<keyword evidence="1" id="KW-0472">Membrane</keyword>
<dbReference type="RefSeq" id="WP_114436479.1">
    <property type="nucleotide sequence ID" value="NZ_QPIZ01000004.1"/>
</dbReference>
<name>A0A368VAY0_9BACT</name>
<proteinExistence type="predicted"/>
<dbReference type="Proteomes" id="UP000252733">
    <property type="component" value="Unassembled WGS sequence"/>
</dbReference>
<sequence length="162" mass="18822">MRAQNHKEIVASYLKFAVFLVVTVFFSVLSMFFFFRTADAEYKNIALKTREYDAIRSVQLEAVTKVDSLIDQLSLMGRNKNLNEGLLLDVVSRKKLTLQRFLENTDDENVRLHLMMVSQLSDFLRVKDSVRSVSTQLRMVKEDLIRCIESNKNASLYDTENQ</sequence>
<evidence type="ECO:0000256" key="1">
    <source>
        <dbReference type="SAM" id="Phobius"/>
    </source>
</evidence>
<accession>A0A368VAY0</accession>
<comment type="caution">
    <text evidence="2">The sequence shown here is derived from an EMBL/GenBank/DDBJ whole genome shotgun (WGS) entry which is preliminary data.</text>
</comment>